<evidence type="ECO:0000256" key="2">
    <source>
        <dbReference type="ARBA" id="ARBA00022112"/>
    </source>
</evidence>
<feature type="binding site" evidence="4">
    <location>
        <position position="65"/>
    </location>
    <ligand>
        <name>a divalent metal cation</name>
        <dbReference type="ChEBI" id="CHEBI:60240"/>
        <label>1</label>
    </ligand>
</feature>
<feature type="binding site" evidence="4">
    <location>
        <position position="225"/>
    </location>
    <ligand>
        <name>a divalent metal cation</name>
        <dbReference type="ChEBI" id="CHEBI:60240"/>
        <label>1</label>
    </ligand>
</feature>
<name>A0A380TUA8_9PAST</name>
<feature type="binding site" evidence="4">
    <location>
        <position position="102"/>
    </location>
    <ligand>
        <name>a divalent metal cation</name>
        <dbReference type="ChEBI" id="CHEBI:60240"/>
        <label>1</label>
    </ligand>
</feature>
<accession>A0A380TUA8</accession>
<comment type="similarity">
    <text evidence="1">Belongs to the GTP cyclohydrolase I type 2/NIF3 family.</text>
</comment>
<dbReference type="SUPFAM" id="SSF102705">
    <property type="entry name" value="NIF3 (NGG1p interacting factor 3)-like"/>
    <property type="match status" value="1"/>
</dbReference>
<dbReference type="NCBIfam" id="TIGR00486">
    <property type="entry name" value="YbgI_SA1388"/>
    <property type="match status" value="1"/>
</dbReference>
<feature type="binding site" evidence="4">
    <location>
        <position position="64"/>
    </location>
    <ligand>
        <name>a divalent metal cation</name>
        <dbReference type="ChEBI" id="CHEBI:60240"/>
        <label>2</label>
    </ligand>
</feature>
<evidence type="ECO:0000256" key="4">
    <source>
        <dbReference type="PIRSR" id="PIRSR602678-1"/>
    </source>
</evidence>
<keyword evidence="3 4" id="KW-0479">Metal-binding</keyword>
<evidence type="ECO:0000313" key="6">
    <source>
        <dbReference type="Proteomes" id="UP000254649"/>
    </source>
</evidence>
<dbReference type="FunFam" id="3.40.1390.30:FF:000002">
    <property type="entry name" value="Nif3-like dinuclear metal center protein"/>
    <property type="match status" value="1"/>
</dbReference>
<dbReference type="EMBL" id="UFRQ01000003">
    <property type="protein sequence ID" value="SUT91269.1"/>
    <property type="molecule type" value="Genomic_DNA"/>
</dbReference>
<evidence type="ECO:0000256" key="3">
    <source>
        <dbReference type="ARBA" id="ARBA00022723"/>
    </source>
</evidence>
<dbReference type="InterPro" id="IPR036069">
    <property type="entry name" value="DUF34/NIF3_sf"/>
</dbReference>
<dbReference type="InterPro" id="IPR002678">
    <property type="entry name" value="DUF34/NIF3"/>
</dbReference>
<sequence length="257" mass="28478">MMNNIELEQILNQKLNSNAINDYAPNGLQVEGKVNIKKIITGVTATQALIDAAVAKNADAILVHHGYFWKNENPCIRGMKGKRIKTLLVNDINLYGYHLPLDVHPELGNNAELARLLGIENLQPLESSPNSIPMWGELAESISIQDFAARIEHVLNRKPTVCNAEELSENRPHIIRKVGICTGGGQNYIDLAAQMGCDAFISGEISEQTTHSAREQGIHYIACGHHATERYGIKALGEWLEKVYDFDVEFVDIDNPA</sequence>
<dbReference type="Proteomes" id="UP000254649">
    <property type="component" value="Unassembled WGS sequence"/>
</dbReference>
<evidence type="ECO:0000256" key="1">
    <source>
        <dbReference type="ARBA" id="ARBA00006964"/>
    </source>
</evidence>
<dbReference type="Pfam" id="PF01784">
    <property type="entry name" value="DUF34_NIF3"/>
    <property type="match status" value="1"/>
</dbReference>
<proteinExistence type="inferred from homology"/>
<dbReference type="GO" id="GO:0005737">
    <property type="term" value="C:cytoplasm"/>
    <property type="evidence" value="ECO:0007669"/>
    <property type="project" value="TreeGrafter"/>
</dbReference>
<feature type="binding site" evidence="4">
    <location>
        <position position="229"/>
    </location>
    <ligand>
        <name>a divalent metal cation</name>
        <dbReference type="ChEBI" id="CHEBI:60240"/>
        <label>1</label>
    </ligand>
</feature>
<dbReference type="PANTHER" id="PTHR13799">
    <property type="entry name" value="NGG1 INTERACTING FACTOR 3"/>
    <property type="match status" value="1"/>
</dbReference>
<gene>
    <name evidence="5" type="ORF">NCTC10801_01421</name>
</gene>
<dbReference type="AlphaFoldDB" id="A0A380TUA8"/>
<dbReference type="PANTHER" id="PTHR13799:SF14">
    <property type="entry name" value="GTP CYCLOHYDROLASE 1 TYPE 2 HOMOLOG"/>
    <property type="match status" value="1"/>
</dbReference>
<keyword evidence="6" id="KW-1185">Reference proteome</keyword>
<dbReference type="GO" id="GO:0046872">
    <property type="term" value="F:metal ion binding"/>
    <property type="evidence" value="ECO:0007669"/>
    <property type="project" value="UniProtKB-KW"/>
</dbReference>
<reference evidence="5 6" key="1">
    <citation type="submission" date="2018-06" db="EMBL/GenBank/DDBJ databases">
        <authorList>
            <consortium name="Pathogen Informatics"/>
            <person name="Doyle S."/>
        </authorList>
    </citation>
    <scope>NUCLEOTIDE SEQUENCE [LARGE SCALE GENOMIC DNA]</scope>
    <source>
        <strain evidence="5 6">NCTC10801</strain>
    </source>
</reference>
<organism evidence="5 6">
    <name type="scientific">[Actinobacillus] rossii</name>
    <dbReference type="NCBI Taxonomy" id="123820"/>
    <lineage>
        <taxon>Bacteria</taxon>
        <taxon>Pseudomonadati</taxon>
        <taxon>Pseudomonadota</taxon>
        <taxon>Gammaproteobacteria</taxon>
        <taxon>Pasteurellales</taxon>
        <taxon>Pasteurellaceae</taxon>
    </lineage>
</organism>
<evidence type="ECO:0000313" key="5">
    <source>
        <dbReference type="EMBL" id="SUT91269.1"/>
    </source>
</evidence>
<dbReference type="Gene3D" id="3.40.1390.30">
    <property type="entry name" value="NIF3 (NGG1p interacting factor 3)-like"/>
    <property type="match status" value="2"/>
</dbReference>
<protein>
    <recommendedName>
        <fullName evidence="2">GTP cyclohydrolase 1 type 2 homolog</fullName>
    </recommendedName>
</protein>